<feature type="domain" description="CUB" evidence="4">
    <location>
        <begin position="90"/>
        <end position="218"/>
    </location>
</feature>
<dbReference type="PANTHER" id="PTHR33236:SF5">
    <property type="entry name" value="CUB DOMAIN-CONTAINING PROTEIN"/>
    <property type="match status" value="1"/>
</dbReference>
<evidence type="ECO:0000313" key="5">
    <source>
        <dbReference type="EMBL" id="CDW41144.1"/>
    </source>
</evidence>
<comment type="caution">
    <text evidence="2">Lacks conserved residue(s) required for the propagation of feature annotation.</text>
</comment>
<dbReference type="EMBL" id="HACA01023783">
    <property type="protein sequence ID" value="CDW41144.1"/>
    <property type="molecule type" value="Transcribed_RNA"/>
</dbReference>
<organism evidence="5">
    <name type="scientific">Lepeophtheirus salmonis</name>
    <name type="common">Salmon louse</name>
    <name type="synonym">Caligus salmonis</name>
    <dbReference type="NCBI Taxonomy" id="72036"/>
    <lineage>
        <taxon>Eukaryota</taxon>
        <taxon>Metazoa</taxon>
        <taxon>Ecdysozoa</taxon>
        <taxon>Arthropoda</taxon>
        <taxon>Crustacea</taxon>
        <taxon>Multicrustacea</taxon>
        <taxon>Hexanauplia</taxon>
        <taxon>Copepoda</taxon>
        <taxon>Siphonostomatoida</taxon>
        <taxon>Caligidae</taxon>
        <taxon>Lepeophtheirus</taxon>
    </lineage>
</organism>
<feature type="chain" id="PRO_5005488981" evidence="3">
    <location>
        <begin position="22"/>
        <end position="356"/>
    </location>
</feature>
<evidence type="ECO:0000259" key="4">
    <source>
        <dbReference type="PROSITE" id="PS01180"/>
    </source>
</evidence>
<reference evidence="5" key="1">
    <citation type="submission" date="2014-05" db="EMBL/GenBank/DDBJ databases">
        <authorList>
            <person name="Chronopoulou M."/>
        </authorList>
    </citation>
    <scope>NUCLEOTIDE SEQUENCE</scope>
    <source>
        <tissue evidence="5">Whole organism</tissue>
    </source>
</reference>
<sequence>WKETMNTQVLLLLLVSQYSYGKPLDGKILGLINIVHFSNKQCTTASSTSPSMNRHGTCFTANECESMGGFVDGNCAFGFGVCCVLRVRECGGRINKNCTYLQNPGFSSSFSQTTGPCQFNFESPSINGDNNICRIRLDFKTFEIQDPTSTGDCGNERLDIVSSTGSLIPTFCGSLTDQHMYISTNPTSPNNLGSLTINFNPNSNIQRRWDIKVSFFHCQDPEIPPDGCLQYFTGTSGSFRSFNFGQLIRNTFYNTCFRQERDFCGINYSVSSLVNSDPFKIGTQDTSKTSVADCSNARLTIPSQISNTFCGDFLNNMSNEKLNGVISSTTFMLRHEVNNMDITGTGYNLNYVQTPC</sequence>
<evidence type="ECO:0000256" key="3">
    <source>
        <dbReference type="SAM" id="SignalP"/>
    </source>
</evidence>
<dbReference type="OrthoDB" id="6479909at2759"/>
<dbReference type="InterPro" id="IPR035914">
    <property type="entry name" value="Sperma_CUB_dom_sf"/>
</dbReference>
<evidence type="ECO:0000256" key="2">
    <source>
        <dbReference type="PROSITE-ProRule" id="PRU00059"/>
    </source>
</evidence>
<feature type="disulfide bond" evidence="2">
    <location>
        <begin position="90"/>
        <end position="117"/>
    </location>
</feature>
<dbReference type="InterPro" id="IPR058698">
    <property type="entry name" value="CUB_metazoa"/>
</dbReference>
<protein>
    <submittedName>
        <fullName evidence="5">Putative LOC100740639 [Bombus impatiens]</fullName>
    </submittedName>
</protein>
<keyword evidence="3" id="KW-0732">Signal</keyword>
<dbReference type="InterPro" id="IPR000859">
    <property type="entry name" value="CUB_dom"/>
</dbReference>
<feature type="non-terminal residue" evidence="5">
    <location>
        <position position="1"/>
    </location>
</feature>
<keyword evidence="1 2" id="KW-1015">Disulfide bond</keyword>
<dbReference type="SUPFAM" id="SSF49854">
    <property type="entry name" value="Spermadhesin, CUB domain"/>
    <property type="match status" value="1"/>
</dbReference>
<name>A0A0K2US87_LEPSM</name>
<dbReference type="Pfam" id="PF26080">
    <property type="entry name" value="CUB_animal"/>
    <property type="match status" value="1"/>
</dbReference>
<feature type="signal peptide" evidence="3">
    <location>
        <begin position="1"/>
        <end position="21"/>
    </location>
</feature>
<proteinExistence type="predicted"/>
<dbReference type="Gene3D" id="2.60.120.290">
    <property type="entry name" value="Spermadhesin, CUB domain"/>
    <property type="match status" value="1"/>
</dbReference>
<accession>A0A0K2US87</accession>
<dbReference type="PROSITE" id="PS01180">
    <property type="entry name" value="CUB"/>
    <property type="match status" value="1"/>
</dbReference>
<evidence type="ECO:0000256" key="1">
    <source>
        <dbReference type="ARBA" id="ARBA00023157"/>
    </source>
</evidence>
<dbReference type="AlphaFoldDB" id="A0A0K2US87"/>
<dbReference type="PANTHER" id="PTHR33236">
    <property type="entry name" value="INTRAFLAGELLAR TRANSPORT PROTEIN 122 FAMILY PROTEIN-RELATED"/>
    <property type="match status" value="1"/>
</dbReference>